<protein>
    <submittedName>
        <fullName evidence="1">Uncharacterized protein</fullName>
    </submittedName>
</protein>
<dbReference type="EMBL" id="NDXW01000012">
    <property type="protein sequence ID" value="RDH41177.1"/>
    <property type="molecule type" value="Genomic_DNA"/>
</dbReference>
<comment type="caution">
    <text evidence="1">The sequence shown here is derived from an EMBL/GenBank/DDBJ whole genome shotgun (WGS) entry which is preliminary data.</text>
</comment>
<keyword evidence="2" id="KW-1185">Reference proteome</keyword>
<evidence type="ECO:0000313" key="1">
    <source>
        <dbReference type="EMBL" id="RDH41177.1"/>
    </source>
</evidence>
<organism evidence="1 2">
    <name type="scientific">Zooshikella ganghwensis</name>
    <dbReference type="NCBI Taxonomy" id="202772"/>
    <lineage>
        <taxon>Bacteria</taxon>
        <taxon>Pseudomonadati</taxon>
        <taxon>Pseudomonadota</taxon>
        <taxon>Gammaproteobacteria</taxon>
        <taxon>Oceanospirillales</taxon>
        <taxon>Zooshikellaceae</taxon>
        <taxon>Zooshikella</taxon>
    </lineage>
</organism>
<name>A0A4P9VGG7_9GAMM</name>
<reference evidence="1 2" key="1">
    <citation type="submission" date="2017-04" db="EMBL/GenBank/DDBJ databases">
        <title>Draft genome sequence of Zooshikella ganghwensis VG4 isolated from Red Sea sediments.</title>
        <authorList>
            <person name="Rehman Z."/>
            <person name="Alam I."/>
            <person name="Kamau A."/>
            <person name="Bajic V."/>
            <person name="Leiknes T."/>
        </authorList>
    </citation>
    <scope>NUCLEOTIDE SEQUENCE [LARGE SCALE GENOMIC DNA]</scope>
    <source>
        <strain evidence="1 2">VG4</strain>
    </source>
</reference>
<accession>A0A4P9VGG7</accession>
<dbReference type="Proteomes" id="UP000257039">
    <property type="component" value="Unassembled WGS sequence"/>
</dbReference>
<sequence>MNADNVTITNNGAINISGDDIREAILVPNTGDFQLINNGTISHSAGGVSQIIAILSLGVGANLNNSGTIIGTYNNSLSIVNLYSGILFDGAELNNSGNIEIVSDLGAV</sequence>
<gene>
    <name evidence="1" type="ORF">B9G39_29685</name>
</gene>
<proteinExistence type="predicted"/>
<evidence type="ECO:0000313" key="2">
    <source>
        <dbReference type="Proteomes" id="UP000257039"/>
    </source>
</evidence>
<dbReference type="AlphaFoldDB" id="A0A4P9VGG7"/>